<keyword evidence="2" id="KW-1185">Reference proteome</keyword>
<accession>A0A271LHG6</accession>
<protein>
    <submittedName>
        <fullName evidence="1">Uncharacterized protein</fullName>
    </submittedName>
</protein>
<organism evidence="1 2">
    <name type="scientific">Mesorhizobium temperatum</name>
    <dbReference type="NCBI Taxonomy" id="241416"/>
    <lineage>
        <taxon>Bacteria</taxon>
        <taxon>Pseudomonadati</taxon>
        <taxon>Pseudomonadota</taxon>
        <taxon>Alphaproteobacteria</taxon>
        <taxon>Hyphomicrobiales</taxon>
        <taxon>Phyllobacteriaceae</taxon>
        <taxon>Mesorhizobium</taxon>
    </lineage>
</organism>
<comment type="caution">
    <text evidence="1">The sequence shown here is derived from an EMBL/GenBank/DDBJ whole genome shotgun (WGS) entry which is preliminary data.</text>
</comment>
<evidence type="ECO:0000313" key="2">
    <source>
        <dbReference type="Proteomes" id="UP000216442"/>
    </source>
</evidence>
<reference evidence="1 2" key="1">
    <citation type="submission" date="2017-08" db="EMBL/GenBank/DDBJ databases">
        <title>Mesorhizobium wenxinae sp. nov., a novel rhizobial species isolated from root nodules of chickpea (Cicer arietinum L.).</title>
        <authorList>
            <person name="Zhang J."/>
        </authorList>
    </citation>
    <scope>NUCLEOTIDE SEQUENCE [LARGE SCALE GENOMIC DNA]</scope>
    <source>
        <strain evidence="1 2">SDW018</strain>
    </source>
</reference>
<dbReference type="AlphaFoldDB" id="A0A271LHG6"/>
<gene>
    <name evidence="1" type="ORF">CIT26_24460</name>
</gene>
<name>A0A271LHG6_9HYPH</name>
<evidence type="ECO:0000313" key="1">
    <source>
        <dbReference type="EMBL" id="PAQ06736.1"/>
    </source>
</evidence>
<dbReference type="Proteomes" id="UP000216442">
    <property type="component" value="Unassembled WGS sequence"/>
</dbReference>
<dbReference type="RefSeq" id="WP_095494969.1">
    <property type="nucleotide sequence ID" value="NZ_NPKJ01000064.1"/>
</dbReference>
<sequence length="72" mass="7871">MSRDQVAFVTNALADDPGQDRFFEMVRRFRASATDGSLYAPHHIGQESAADACIPDLDPRAGTAAVRFESSR</sequence>
<proteinExistence type="predicted"/>
<dbReference type="EMBL" id="NPKJ01000064">
    <property type="protein sequence ID" value="PAQ06736.1"/>
    <property type="molecule type" value="Genomic_DNA"/>
</dbReference>